<evidence type="ECO:0000313" key="3">
    <source>
        <dbReference type="EMBL" id="SFN86018.1"/>
    </source>
</evidence>
<gene>
    <name evidence="3" type="ORF">SAMN04489757_10347</name>
</gene>
<dbReference type="AlphaFoldDB" id="A0A1I5CGA4"/>
<dbReference type="GO" id="GO:0016491">
    <property type="term" value="F:oxidoreductase activity"/>
    <property type="evidence" value="ECO:0007669"/>
    <property type="project" value="InterPro"/>
</dbReference>
<dbReference type="InterPro" id="IPR036188">
    <property type="entry name" value="FAD/NAD-bd_sf"/>
</dbReference>
<proteinExistence type="inferred from homology"/>
<reference evidence="3 4" key="1">
    <citation type="submission" date="2016-10" db="EMBL/GenBank/DDBJ databases">
        <authorList>
            <person name="de Groot N.N."/>
        </authorList>
    </citation>
    <scope>NUCLEOTIDE SEQUENCE [LARGE SCALE GENOMIC DNA]</scope>
    <source>
        <strain evidence="3 4">DSM 1283</strain>
    </source>
</reference>
<dbReference type="RefSeq" id="WP_091684174.1">
    <property type="nucleotide sequence ID" value="NZ_BAABFM010000006.1"/>
</dbReference>
<feature type="domain" description="Amine oxidase" evidence="2">
    <location>
        <begin position="11"/>
        <end position="482"/>
    </location>
</feature>
<dbReference type="Gene3D" id="3.50.50.60">
    <property type="entry name" value="FAD/NAD(P)-binding domain"/>
    <property type="match status" value="2"/>
</dbReference>
<name>A0A1I5CGA4_9FIRM</name>
<sequence>MKKTVIVGEGIAGLTAGVYAQLNGFKSEIYEKNPVAGGQCMGWDRKGHHIDNCIHWLTGTKKGTELYKIWETLNAIGDDVEMIHNQTFYTSKLDGKSATLWRDLDKTQRELLQIAPEDAEEIHKLISHVRLAECCEMPFNKPMDMMNIFDYINMGKKMAGMFKVMKEYDKMDIEDLGNRFENPLIRKLLTDYMCKEYFASSFIISYATMTSGNGDIPLKGSLAMTNRIIKRYKELGGVLHTNKPIKKIIISHNKAEGVILNDDTVVHADYVICATDTAETFGRLMDSSYMDKKLKVCYENPNDYPVFSGLQMAFSADNNLFSDETIIFDFKPITIGNNDVTRMSLKSYHYDPSFAPEGKTVLQVNIMQRKDDFDYWKSLNKQDYKNAKQTIAEAVTDRIIECFPKLNGHIELLDCWTPLTYEKYCNSFNGAYMAFIEKKNIKIPRLKGKVNGLSNVFIASQWLQSPGGLPVAAATGKFVIQRILKKEGKSINI</sequence>
<dbReference type="PANTHER" id="PTHR43734">
    <property type="entry name" value="PHYTOENE DESATURASE"/>
    <property type="match status" value="1"/>
</dbReference>
<dbReference type="SUPFAM" id="SSF51905">
    <property type="entry name" value="FAD/NAD(P)-binding domain"/>
    <property type="match status" value="1"/>
</dbReference>
<evidence type="ECO:0000313" key="4">
    <source>
        <dbReference type="Proteomes" id="UP000198806"/>
    </source>
</evidence>
<evidence type="ECO:0000259" key="2">
    <source>
        <dbReference type="Pfam" id="PF01593"/>
    </source>
</evidence>
<comment type="similarity">
    <text evidence="1">Belongs to the carotenoid/retinoid oxidoreductase family. CrtN subfamily.</text>
</comment>
<dbReference type="InterPro" id="IPR002937">
    <property type="entry name" value="Amino_oxidase"/>
</dbReference>
<keyword evidence="4" id="KW-1185">Reference proteome</keyword>
<dbReference type="EMBL" id="FOWD01000003">
    <property type="protein sequence ID" value="SFN86018.1"/>
    <property type="molecule type" value="Genomic_DNA"/>
</dbReference>
<accession>A0A1I5CGA4</accession>
<evidence type="ECO:0000256" key="1">
    <source>
        <dbReference type="ARBA" id="ARBA00038322"/>
    </source>
</evidence>
<organism evidence="3 4">
    <name type="scientific">Anaerocolumna aminovalerica</name>
    <dbReference type="NCBI Taxonomy" id="1527"/>
    <lineage>
        <taxon>Bacteria</taxon>
        <taxon>Bacillati</taxon>
        <taxon>Bacillota</taxon>
        <taxon>Clostridia</taxon>
        <taxon>Lachnospirales</taxon>
        <taxon>Lachnospiraceae</taxon>
        <taxon>Anaerocolumna</taxon>
    </lineage>
</organism>
<dbReference type="STRING" id="1527.SAMN04489757_10347"/>
<protein>
    <submittedName>
        <fullName evidence="3">Phytoene dehydrogenase-related protein</fullName>
    </submittedName>
</protein>
<dbReference type="Proteomes" id="UP000198806">
    <property type="component" value="Unassembled WGS sequence"/>
</dbReference>
<dbReference type="Pfam" id="PF01593">
    <property type="entry name" value="Amino_oxidase"/>
    <property type="match status" value="1"/>
</dbReference>
<dbReference type="OrthoDB" id="9814556at2"/>
<dbReference type="PANTHER" id="PTHR43734:SF1">
    <property type="entry name" value="PHYTOENE DESATURASE"/>
    <property type="match status" value="1"/>
</dbReference>